<name>A0ACC6KZT3_9SPHI</name>
<organism evidence="1 2">
    <name type="scientific">Pedobacter africanus</name>
    <dbReference type="NCBI Taxonomy" id="151894"/>
    <lineage>
        <taxon>Bacteria</taxon>
        <taxon>Pseudomonadati</taxon>
        <taxon>Bacteroidota</taxon>
        <taxon>Sphingobacteriia</taxon>
        <taxon>Sphingobacteriales</taxon>
        <taxon>Sphingobacteriaceae</taxon>
        <taxon>Pedobacter</taxon>
    </lineage>
</organism>
<accession>A0ACC6KZT3</accession>
<comment type="caution">
    <text evidence="1">The sequence shown here is derived from an EMBL/GenBank/DDBJ whole genome shotgun (WGS) entry which is preliminary data.</text>
</comment>
<proteinExistence type="predicted"/>
<sequence>MMISATKTGNYRWFICFMLFAATTINYLDRQILGLLKPGLEKTFNWTETDYSHIVMAFTACYALGQLLYGKVIDKIGTKLGYTISVTVWSIAAMLHAAVRTTFGFGAMRALLGIGESGNYPAGVKTVAEWFPKKERALAVGIFDSGSNIGACVAPILVPWILAVYGWQMAFIVTGALGFVWLAAWVSFYEIPVKQKKLSPAELNYINSDEDEVGEDNDTSTVTWKKLLGLKQTWAFIAGKFFTDPIWYFFLFWLPSYFATYFHLDLKKPSLPLVIVYTGTMIGSIGGGYLSSWLIKKGWPVYKARKAALMVAAVCVVPVMATRYTTDMWFVIALISLSVAANQAWSANIFTIVSDMFPKKAVSSVVGLGGMAGAIGGVLFPMFIGFILDFYKGTGNIVAGYNIIFLVCGCSFLVAWLVIHLLAPKMEKVKL</sequence>
<reference evidence="1" key="1">
    <citation type="submission" date="2023-07" db="EMBL/GenBank/DDBJ databases">
        <title>Sorghum-associated microbial communities from plants grown in Nebraska, USA.</title>
        <authorList>
            <person name="Schachtman D."/>
        </authorList>
    </citation>
    <scope>NUCLEOTIDE SEQUENCE</scope>
    <source>
        <strain evidence="1">2697</strain>
    </source>
</reference>
<evidence type="ECO:0000313" key="2">
    <source>
        <dbReference type="Proteomes" id="UP001246858"/>
    </source>
</evidence>
<evidence type="ECO:0000313" key="1">
    <source>
        <dbReference type="EMBL" id="MDR6784888.1"/>
    </source>
</evidence>
<protein>
    <submittedName>
        <fullName evidence="1">ACS family hexuronate transporter-like MFS transporter</fullName>
    </submittedName>
</protein>
<dbReference type="EMBL" id="JAVDTF010000003">
    <property type="protein sequence ID" value="MDR6784888.1"/>
    <property type="molecule type" value="Genomic_DNA"/>
</dbReference>
<dbReference type="Proteomes" id="UP001246858">
    <property type="component" value="Unassembled WGS sequence"/>
</dbReference>
<keyword evidence="2" id="KW-1185">Reference proteome</keyword>
<gene>
    <name evidence="1" type="ORF">J2X78_003462</name>
</gene>